<dbReference type="AlphaFoldDB" id="A0A518AMG1"/>
<dbReference type="KEGG" id="amuc:Pan181_21170"/>
<organism evidence="1 2">
    <name type="scientific">Aeoliella mucimassa</name>
    <dbReference type="NCBI Taxonomy" id="2527972"/>
    <lineage>
        <taxon>Bacteria</taxon>
        <taxon>Pseudomonadati</taxon>
        <taxon>Planctomycetota</taxon>
        <taxon>Planctomycetia</taxon>
        <taxon>Pirellulales</taxon>
        <taxon>Lacipirellulaceae</taxon>
        <taxon>Aeoliella</taxon>
    </lineage>
</organism>
<evidence type="ECO:0000313" key="2">
    <source>
        <dbReference type="Proteomes" id="UP000315750"/>
    </source>
</evidence>
<evidence type="ECO:0000313" key="1">
    <source>
        <dbReference type="EMBL" id="QDU55915.1"/>
    </source>
</evidence>
<dbReference type="RefSeq" id="WP_145246702.1">
    <property type="nucleotide sequence ID" value="NZ_CP036278.1"/>
</dbReference>
<dbReference type="Proteomes" id="UP000315750">
    <property type="component" value="Chromosome"/>
</dbReference>
<protein>
    <submittedName>
        <fullName evidence="1">Uncharacterized protein</fullName>
    </submittedName>
</protein>
<proteinExistence type="predicted"/>
<reference evidence="1 2" key="1">
    <citation type="submission" date="2019-02" db="EMBL/GenBank/DDBJ databases">
        <title>Deep-cultivation of Planctomycetes and their phenomic and genomic characterization uncovers novel biology.</title>
        <authorList>
            <person name="Wiegand S."/>
            <person name="Jogler M."/>
            <person name="Boedeker C."/>
            <person name="Pinto D."/>
            <person name="Vollmers J."/>
            <person name="Rivas-Marin E."/>
            <person name="Kohn T."/>
            <person name="Peeters S.H."/>
            <person name="Heuer A."/>
            <person name="Rast P."/>
            <person name="Oberbeckmann S."/>
            <person name="Bunk B."/>
            <person name="Jeske O."/>
            <person name="Meyerdierks A."/>
            <person name="Storesund J.E."/>
            <person name="Kallscheuer N."/>
            <person name="Luecker S."/>
            <person name="Lage O.M."/>
            <person name="Pohl T."/>
            <person name="Merkel B.J."/>
            <person name="Hornburger P."/>
            <person name="Mueller R.-W."/>
            <person name="Bruemmer F."/>
            <person name="Labrenz M."/>
            <person name="Spormann A.M."/>
            <person name="Op den Camp H."/>
            <person name="Overmann J."/>
            <person name="Amann R."/>
            <person name="Jetten M.S.M."/>
            <person name="Mascher T."/>
            <person name="Medema M.H."/>
            <person name="Devos D.P."/>
            <person name="Kaster A.-K."/>
            <person name="Ovreas L."/>
            <person name="Rohde M."/>
            <person name="Galperin M.Y."/>
            <person name="Jogler C."/>
        </authorList>
    </citation>
    <scope>NUCLEOTIDE SEQUENCE [LARGE SCALE GENOMIC DNA]</scope>
    <source>
        <strain evidence="1 2">Pan181</strain>
    </source>
</reference>
<sequence>MERKTEPVSLNQFPSEIENTEKLQDQLSKVAQDTGVMKAIITMLCDQLESPTAPPCDEGVEGHNRGIKRAKALGVINRFFGE</sequence>
<dbReference type="EMBL" id="CP036278">
    <property type="protein sequence ID" value="QDU55915.1"/>
    <property type="molecule type" value="Genomic_DNA"/>
</dbReference>
<accession>A0A518AMG1</accession>
<gene>
    <name evidence="1" type="ORF">Pan181_21170</name>
</gene>
<keyword evidence="2" id="KW-1185">Reference proteome</keyword>
<name>A0A518AMG1_9BACT</name>